<dbReference type="Proteomes" id="UP001595914">
    <property type="component" value="Unassembled WGS sequence"/>
</dbReference>
<sequence length="258" mass="28004">MTAKDRIGDDRVVAVLDRAAWGINPVLDLVASDPFGIKARTFRPNAEQRSAAEKALDAAAWLLDIAQVPGTAAWDRAGDERRARWWLTRLGLLNTIVVAFPGVLGPLAKRLPLQDVLGFANQTVVLVAVAREMGVTERSAQVDLLASVLCRREIDSRTQLVQPRAAVPEQSGWKPFAMLGGMWSAARTLRAIPDELHKRPQPTRPYQLLGKVPVLGAVADYLGERGALVDAAVQAMRWIDGHTVRGAVDSLSPRGSTV</sequence>
<name>A0ABV9FWK3_9NOCA</name>
<keyword evidence="2" id="KW-1185">Reference proteome</keyword>
<evidence type="ECO:0000313" key="2">
    <source>
        <dbReference type="Proteomes" id="UP001595914"/>
    </source>
</evidence>
<organism evidence="1 2">
    <name type="scientific">Rhodococcus kronopolitis</name>
    <dbReference type="NCBI Taxonomy" id="1460226"/>
    <lineage>
        <taxon>Bacteria</taxon>
        <taxon>Bacillati</taxon>
        <taxon>Actinomycetota</taxon>
        <taxon>Actinomycetes</taxon>
        <taxon>Mycobacteriales</taxon>
        <taxon>Nocardiaceae</taxon>
        <taxon>Rhodococcus</taxon>
    </lineage>
</organism>
<proteinExistence type="predicted"/>
<evidence type="ECO:0000313" key="1">
    <source>
        <dbReference type="EMBL" id="MFC4605623.1"/>
    </source>
</evidence>
<accession>A0ABV9FWK3</accession>
<protein>
    <submittedName>
        <fullName evidence="1">Uncharacterized protein</fullName>
    </submittedName>
</protein>
<gene>
    <name evidence="1" type="ORF">ACFO6S_18135</name>
</gene>
<reference evidence="2" key="1">
    <citation type="journal article" date="2019" name="Int. J. Syst. Evol. Microbiol.">
        <title>The Global Catalogue of Microorganisms (GCM) 10K type strain sequencing project: providing services to taxonomists for standard genome sequencing and annotation.</title>
        <authorList>
            <consortium name="The Broad Institute Genomics Platform"/>
            <consortium name="The Broad Institute Genome Sequencing Center for Infectious Disease"/>
            <person name="Wu L."/>
            <person name="Ma J."/>
        </authorList>
    </citation>
    <scope>NUCLEOTIDE SEQUENCE [LARGE SCALE GENOMIC DNA]</scope>
    <source>
        <strain evidence="2">CCUG 54520</strain>
    </source>
</reference>
<comment type="caution">
    <text evidence="1">The sequence shown here is derived from an EMBL/GenBank/DDBJ whole genome shotgun (WGS) entry which is preliminary data.</text>
</comment>
<dbReference type="RefSeq" id="WP_378419355.1">
    <property type="nucleotide sequence ID" value="NZ_JBHSFO010000012.1"/>
</dbReference>
<dbReference type="EMBL" id="JBHSFO010000012">
    <property type="protein sequence ID" value="MFC4605623.1"/>
    <property type="molecule type" value="Genomic_DNA"/>
</dbReference>